<feature type="binding site" evidence="13">
    <location>
        <position position="253"/>
    </location>
    <ligand>
        <name>Ca(2+)</name>
        <dbReference type="ChEBI" id="CHEBI:29108"/>
        <label>1</label>
    </ligand>
</feature>
<comment type="cofactor">
    <cofactor evidence="13">
        <name>Ca(2+)</name>
        <dbReference type="ChEBI" id="CHEBI:29108"/>
    </cofactor>
    <text evidence="13">Can bind about 5 Ca(2+) ions per subunit.</text>
</comment>
<evidence type="ECO:0000256" key="13">
    <source>
        <dbReference type="PIRSR" id="PIRSR621190-2"/>
    </source>
</evidence>
<dbReference type="SUPFAM" id="SSF50978">
    <property type="entry name" value="WD40 repeat-like"/>
    <property type="match status" value="1"/>
</dbReference>
<dbReference type="EMBL" id="OOIL02003369">
    <property type="protein sequence ID" value="VFQ87769.1"/>
    <property type="molecule type" value="Genomic_DNA"/>
</dbReference>
<dbReference type="GO" id="GO:0031012">
    <property type="term" value="C:extracellular matrix"/>
    <property type="evidence" value="ECO:0007669"/>
    <property type="project" value="InterPro"/>
</dbReference>
<keyword evidence="10" id="KW-0865">Zymogen</keyword>
<gene>
    <name evidence="18" type="ORF">CCAM_LOCUS29545</name>
</gene>
<evidence type="ECO:0000256" key="1">
    <source>
        <dbReference type="ARBA" id="ARBA00009614"/>
    </source>
</evidence>
<dbReference type="SUPFAM" id="SSF55486">
    <property type="entry name" value="Metalloproteases ('zincins'), catalytic domain"/>
    <property type="match status" value="1"/>
</dbReference>
<feature type="domain" description="Peptidase metallopeptidase" evidence="17">
    <location>
        <begin position="159"/>
        <end position="325"/>
    </location>
</feature>
<evidence type="ECO:0000256" key="3">
    <source>
        <dbReference type="ARBA" id="ARBA00022670"/>
    </source>
</evidence>
<dbReference type="InterPro" id="IPR001818">
    <property type="entry name" value="Pept_M10_metallopeptidase"/>
</dbReference>
<dbReference type="FunFam" id="3.40.390.10:FF:000018">
    <property type="entry name" value="Metalloendoproteinase 1"/>
    <property type="match status" value="1"/>
</dbReference>
<dbReference type="Pfam" id="PF14223">
    <property type="entry name" value="Retrotran_gag_2"/>
    <property type="match status" value="1"/>
</dbReference>
<feature type="region of interest" description="Disordered" evidence="16">
    <location>
        <begin position="659"/>
        <end position="709"/>
    </location>
</feature>
<feature type="binding site" evidence="13">
    <location>
        <position position="280"/>
    </location>
    <ligand>
        <name>Zn(2+)</name>
        <dbReference type="ChEBI" id="CHEBI:29105"/>
        <label>2</label>
        <note>catalytic</note>
    </ligand>
</feature>
<protein>
    <recommendedName>
        <fullName evidence="17">Peptidase metallopeptidase domain-containing protein</fullName>
    </recommendedName>
</protein>
<feature type="binding site" evidence="13">
    <location>
        <position position="290"/>
    </location>
    <ligand>
        <name>Zn(2+)</name>
        <dbReference type="ChEBI" id="CHEBI:29105"/>
        <label>2</label>
        <note>catalytic</note>
    </ligand>
</feature>
<evidence type="ECO:0000256" key="7">
    <source>
        <dbReference type="ARBA" id="ARBA00022801"/>
    </source>
</evidence>
<feature type="repeat" description="WD" evidence="15">
    <location>
        <begin position="1048"/>
        <end position="1080"/>
    </location>
</feature>
<dbReference type="PANTHER" id="PTHR22844:SF387">
    <property type="entry name" value="F3I6.5 PROTEIN"/>
    <property type="match status" value="1"/>
</dbReference>
<keyword evidence="4 13" id="KW-0479">Metal-binding</keyword>
<dbReference type="Gene3D" id="2.130.10.10">
    <property type="entry name" value="YVTN repeat-like/Quinoprotein amine dehydrogenase"/>
    <property type="match status" value="3"/>
</dbReference>
<comment type="cofactor">
    <cofactor evidence="13">
        <name>Zn(2+)</name>
        <dbReference type="ChEBI" id="CHEBI:29105"/>
    </cofactor>
    <text evidence="13">Binds 2 Zn(2+) ions per subunit.</text>
</comment>
<accession>A0A484MH30</accession>
<evidence type="ECO:0000256" key="12">
    <source>
        <dbReference type="PIRSR" id="PIRSR621190-1"/>
    </source>
</evidence>
<dbReference type="GO" id="GO:0008270">
    <property type="term" value="F:zinc ion binding"/>
    <property type="evidence" value="ECO:0007669"/>
    <property type="project" value="InterPro"/>
</dbReference>
<evidence type="ECO:0000313" key="18">
    <source>
        <dbReference type="EMBL" id="VFQ87769.1"/>
    </source>
</evidence>
<dbReference type="Proteomes" id="UP000595140">
    <property type="component" value="Unassembled WGS sequence"/>
</dbReference>
<feature type="binding site" evidence="13">
    <location>
        <position position="284"/>
    </location>
    <ligand>
        <name>Zn(2+)</name>
        <dbReference type="ChEBI" id="CHEBI:29105"/>
        <label>2</label>
        <note>catalytic</note>
    </ligand>
</feature>
<evidence type="ECO:0000256" key="10">
    <source>
        <dbReference type="ARBA" id="ARBA00023145"/>
    </source>
</evidence>
<keyword evidence="6" id="KW-0677">Repeat</keyword>
<dbReference type="InterPro" id="IPR002477">
    <property type="entry name" value="Peptidoglycan-bd-like"/>
</dbReference>
<feature type="repeat" description="WD" evidence="15">
    <location>
        <begin position="1093"/>
        <end position="1123"/>
    </location>
</feature>
<dbReference type="PROSITE" id="PS50082">
    <property type="entry name" value="WD_REPEATS_2"/>
    <property type="match status" value="4"/>
</dbReference>
<keyword evidence="9" id="KW-0482">Metalloprotease</keyword>
<keyword evidence="2 15" id="KW-0853">WD repeat</keyword>
<evidence type="ECO:0000256" key="4">
    <source>
        <dbReference type="ARBA" id="ARBA00022723"/>
    </source>
</evidence>
<keyword evidence="13" id="KW-0106">Calcium</keyword>
<dbReference type="PRINTS" id="PR00138">
    <property type="entry name" value="MATRIXIN"/>
</dbReference>
<dbReference type="InterPro" id="IPR045182">
    <property type="entry name" value="JINGUBANG-like"/>
</dbReference>
<sequence>MKNHYAFVIIQFIVTFSAFEHFTRAHFFPNITSIPLPRALPGNGSAWDAFNKYLGCRAGEKVDGLAELKKYLHCFGYISNSTGFTDDFDGLLESAVKIYQRNFNLNASGELDAPTIQHMMRPRCGNADIVNGTSTMAAGRPRNSSAMIHAVGHYSFFQGRPRWPEGKTELTYAFLPENRLTDAVRSVFARAFERWSEVIPMNFTPTDAYPTADIRIGFYAGDHGDGEPFDGSMGTLAHAFSPPSGHLHMDGDENWVLDGDFLNAPASISTAVDLESVAVHEIGHMLGLGHSSVEEAIMYPSIGSGTRRVELAGDDIQGIQELYGSNPSFTGPAAALNPAQGNDDFSGAQIATLPHLYIGVGNRVQELGVGTGPLGSVRSTKILTSLFLPYANHEKKKSAEPISPLPISPCTAMASTSSDPMDRLPTGLKLFVRNLQSLTPVKLDDTNYPSWSATVRANLLAHRLLGYVDGSESSPPSFVLDEKAAAPGKDQPPVMKPNPAYESWNIIDAQIRACLLAIVSPTVQTHIHVLPTSAAIWNHLEQRYNSLSRTHIFQLKERLHGVTKGTDSMQSYLDTFFTIVSSLKLAHEEISEQDVILCVLRGLPADYASLKQNIRTNIATVTFNQVSSWLLSEELNLSFEKKLSLGDSGSTSSVDIHNALFTNSGRGNGRGRGRGPPRGRGGPYRGSQPGGRGGRQPPYRDDTRGRGGGRGVSVTCQLCGKPGHAVWNCWHRYDESYTGPPQAYYANQSAESGSNWHLDTGANTHVTSDLSRLNSMSPYHGTNSITTAGGNTYPIDHTGSESSLYSQPSLPSVPSLTPPPSAAPASNYHSSSTATHRCLATIRGGDSYVFCLSLAGKHLYIGSSNGDIAAVISGGRDISPAPRLVGRSGSAVKSIVTLGDKLISAHQDHRIRIWKMDNELTHNKCYKCIATLPTWKDRLAKFFNPKDYMEVRRHKRCTWVHHVDTVSALAMSTEASFLYSVSWDRTLKVWRTADFKCLQSVRNAHDDAINAIVVSVDGVVYTGSADKTIKAWKAQCHGGGKVDLGATLEKHMSAVNALALTPDGSTLYSGACDRSIIVWEKDDDGRMAVVGALRGHTKAILCIAVVLEVVFSGSADKSVRVWKRGMGRSYYCLVVLDGHVGPVKCLTADIDHNNPSSYMVYSGSLDYDIKVWEICLTN</sequence>
<feature type="binding site" evidence="13">
    <location>
        <position position="225"/>
    </location>
    <ligand>
        <name>Zn(2+)</name>
        <dbReference type="ChEBI" id="CHEBI:29105"/>
        <label>1</label>
    </ligand>
</feature>
<evidence type="ECO:0000256" key="5">
    <source>
        <dbReference type="ARBA" id="ARBA00022729"/>
    </source>
</evidence>
<dbReference type="Pfam" id="PF01471">
    <property type="entry name" value="PG_binding_1"/>
    <property type="match status" value="1"/>
</dbReference>
<feature type="binding site" evidence="13">
    <location>
        <position position="213"/>
    </location>
    <ligand>
        <name>Ca(2+)</name>
        <dbReference type="ChEBI" id="CHEBI:29108"/>
        <label>2</label>
    </ligand>
</feature>
<organism evidence="18 19">
    <name type="scientific">Cuscuta campestris</name>
    <dbReference type="NCBI Taxonomy" id="132261"/>
    <lineage>
        <taxon>Eukaryota</taxon>
        <taxon>Viridiplantae</taxon>
        <taxon>Streptophyta</taxon>
        <taxon>Embryophyta</taxon>
        <taxon>Tracheophyta</taxon>
        <taxon>Spermatophyta</taxon>
        <taxon>Magnoliopsida</taxon>
        <taxon>eudicotyledons</taxon>
        <taxon>Gunneridae</taxon>
        <taxon>Pentapetalae</taxon>
        <taxon>asterids</taxon>
        <taxon>lamiids</taxon>
        <taxon>Solanales</taxon>
        <taxon>Convolvulaceae</taxon>
        <taxon>Cuscuteae</taxon>
        <taxon>Cuscuta</taxon>
        <taxon>Cuscuta subgen. Grammica</taxon>
        <taxon>Cuscuta sect. Cleistogrammica</taxon>
    </lineage>
</organism>
<dbReference type="InterPro" id="IPR001680">
    <property type="entry name" value="WD40_rpt"/>
</dbReference>
<evidence type="ECO:0000259" key="17">
    <source>
        <dbReference type="SMART" id="SM00235"/>
    </source>
</evidence>
<feature type="active site" evidence="12">
    <location>
        <position position="281"/>
    </location>
</feature>
<dbReference type="Pfam" id="PF14244">
    <property type="entry name" value="Retrotran_gag_3"/>
    <property type="match status" value="1"/>
</dbReference>
<feature type="binding site" evidence="13">
    <location>
        <position position="250"/>
    </location>
    <ligand>
        <name>Ca(2+)</name>
        <dbReference type="ChEBI" id="CHEBI:29108"/>
        <label>3</label>
    </ligand>
</feature>
<keyword evidence="19" id="KW-1185">Reference proteome</keyword>
<keyword evidence="3" id="KW-0645">Protease</keyword>
<dbReference type="InterPro" id="IPR033739">
    <property type="entry name" value="M10A_MMP"/>
</dbReference>
<feature type="binding site" evidence="13">
    <location>
        <position position="238"/>
    </location>
    <ligand>
        <name>Zn(2+)</name>
        <dbReference type="ChEBI" id="CHEBI:29105"/>
        <label>1</label>
    </ligand>
</feature>
<feature type="binding site" description="in inhibited form" evidence="13">
    <location>
        <position position="124"/>
    </location>
    <ligand>
        <name>Zn(2+)</name>
        <dbReference type="ChEBI" id="CHEBI:29105"/>
        <label>2</label>
        <note>catalytic</note>
    </ligand>
</feature>
<dbReference type="PROSITE" id="PS50294">
    <property type="entry name" value="WD_REPEATS_REGION"/>
    <property type="match status" value="2"/>
</dbReference>
<name>A0A484MH30_9ASTE</name>
<keyword evidence="8 13" id="KW-0862">Zinc</keyword>
<dbReference type="PANTHER" id="PTHR22844">
    <property type="entry name" value="F-BOX AND WD40 DOMAIN PROTEIN"/>
    <property type="match status" value="1"/>
</dbReference>
<dbReference type="InterPro" id="IPR019775">
    <property type="entry name" value="WD40_repeat_CS"/>
</dbReference>
<dbReference type="PROSITE" id="PS00678">
    <property type="entry name" value="WD_REPEATS_1"/>
    <property type="match status" value="1"/>
</dbReference>
<feature type="repeat" description="WD" evidence="15">
    <location>
        <begin position="959"/>
        <end position="1000"/>
    </location>
</feature>
<comment type="similarity">
    <text evidence="1">Belongs to the peptidase M10A family. Matrix metalloproteinases (MMPs) subfamily.</text>
</comment>
<feature type="binding site" evidence="13">
    <location>
        <position position="253"/>
    </location>
    <ligand>
        <name>Ca(2+)</name>
        <dbReference type="ChEBI" id="CHEBI:29108"/>
        <label>3</label>
    </ligand>
</feature>
<feature type="binding site" evidence="13">
    <location>
        <position position="248"/>
    </location>
    <ligand>
        <name>Zn(2+)</name>
        <dbReference type="ChEBI" id="CHEBI:29105"/>
        <label>1</label>
    </ligand>
</feature>
<dbReference type="GO" id="GO:0006508">
    <property type="term" value="P:proteolysis"/>
    <property type="evidence" value="ECO:0007669"/>
    <property type="project" value="UniProtKB-KW"/>
</dbReference>
<evidence type="ECO:0000256" key="9">
    <source>
        <dbReference type="ARBA" id="ARBA00023049"/>
    </source>
</evidence>
<dbReference type="InterPro" id="IPR036365">
    <property type="entry name" value="PGBD-like_sf"/>
</dbReference>
<dbReference type="GO" id="GO:0004222">
    <property type="term" value="F:metalloendopeptidase activity"/>
    <property type="evidence" value="ECO:0007669"/>
    <property type="project" value="InterPro"/>
</dbReference>
<feature type="binding site" evidence="13">
    <location>
        <position position="231"/>
    </location>
    <ligand>
        <name>Ca(2+)</name>
        <dbReference type="ChEBI" id="CHEBI:29108"/>
        <label>3</label>
    </ligand>
</feature>
<evidence type="ECO:0000256" key="8">
    <source>
        <dbReference type="ARBA" id="ARBA00022833"/>
    </source>
</evidence>
<evidence type="ECO:0000313" key="19">
    <source>
        <dbReference type="Proteomes" id="UP000595140"/>
    </source>
</evidence>
<proteinExistence type="inferred from homology"/>
<feature type="compositionally biased region" description="Low complexity" evidence="16">
    <location>
        <begin position="800"/>
        <end position="815"/>
    </location>
</feature>
<dbReference type="OrthoDB" id="674604at2759"/>
<dbReference type="SUPFAM" id="SSF47090">
    <property type="entry name" value="PGBD-like"/>
    <property type="match status" value="1"/>
</dbReference>
<dbReference type="Pfam" id="PF00400">
    <property type="entry name" value="WD40"/>
    <property type="match status" value="5"/>
</dbReference>
<dbReference type="Pfam" id="PF00413">
    <property type="entry name" value="Peptidase_M10"/>
    <property type="match status" value="1"/>
</dbReference>
<keyword evidence="5" id="KW-0732">Signal</keyword>
<dbReference type="InterPro" id="IPR021190">
    <property type="entry name" value="Pept_M10A"/>
</dbReference>
<dbReference type="CDD" id="cd00200">
    <property type="entry name" value="WD40"/>
    <property type="match status" value="1"/>
</dbReference>
<feature type="binding site" evidence="13">
    <location>
        <position position="230"/>
    </location>
    <ligand>
        <name>Ca(2+)</name>
        <dbReference type="ChEBI" id="CHEBI:29108"/>
        <label>3</label>
    </ligand>
</feature>
<dbReference type="InterPro" id="IPR036322">
    <property type="entry name" value="WD40_repeat_dom_sf"/>
</dbReference>
<dbReference type="FunFam" id="2.130.10.10:FF:000775">
    <property type="entry name" value="BnaA09g28200D protein"/>
    <property type="match status" value="1"/>
</dbReference>
<dbReference type="InterPro" id="IPR029472">
    <property type="entry name" value="Copia-like_N"/>
</dbReference>
<feature type="repeat" description="WD" evidence="15">
    <location>
        <begin position="1002"/>
        <end position="1033"/>
    </location>
</feature>
<dbReference type="SMART" id="SM00235">
    <property type="entry name" value="ZnMc"/>
    <property type="match status" value="1"/>
</dbReference>
<dbReference type="InterPro" id="IPR024079">
    <property type="entry name" value="MetalloPept_cat_dom_sf"/>
</dbReference>
<dbReference type="Gene3D" id="3.40.390.10">
    <property type="entry name" value="Collagenase (Catalytic Domain)"/>
    <property type="match status" value="1"/>
</dbReference>
<evidence type="ECO:0000256" key="6">
    <source>
        <dbReference type="ARBA" id="ARBA00022737"/>
    </source>
</evidence>
<evidence type="ECO:0000256" key="16">
    <source>
        <dbReference type="SAM" id="MobiDB-lite"/>
    </source>
</evidence>
<feature type="binding site" evidence="13">
    <location>
        <position position="223"/>
    </location>
    <ligand>
        <name>Zn(2+)</name>
        <dbReference type="ChEBI" id="CHEBI:29105"/>
        <label>1</label>
    </ligand>
</feature>
<dbReference type="InterPro" id="IPR006026">
    <property type="entry name" value="Peptidase_Metallo"/>
</dbReference>
<evidence type="ECO:0000256" key="14">
    <source>
        <dbReference type="PIRSR" id="PIRSR621190-5"/>
    </source>
</evidence>
<reference evidence="18 19" key="1">
    <citation type="submission" date="2018-04" db="EMBL/GenBank/DDBJ databases">
        <authorList>
            <person name="Vogel A."/>
        </authorList>
    </citation>
    <scope>NUCLEOTIDE SEQUENCE [LARGE SCALE GENOMIC DNA]</scope>
</reference>
<evidence type="ECO:0000256" key="11">
    <source>
        <dbReference type="ARBA" id="ARBA00023180"/>
    </source>
</evidence>
<dbReference type="CDD" id="cd04278">
    <property type="entry name" value="ZnMc_MMP"/>
    <property type="match status" value="1"/>
</dbReference>
<feature type="short sequence motif" description="Cysteine switch" evidence="14">
    <location>
        <begin position="122"/>
        <end position="151"/>
    </location>
</feature>
<dbReference type="AlphaFoldDB" id="A0A484MH30"/>
<feature type="compositionally biased region" description="Gly residues" evidence="16">
    <location>
        <begin position="678"/>
        <end position="694"/>
    </location>
</feature>
<evidence type="ECO:0000256" key="2">
    <source>
        <dbReference type="ARBA" id="ARBA00022574"/>
    </source>
</evidence>
<evidence type="ECO:0000256" key="15">
    <source>
        <dbReference type="PROSITE-ProRule" id="PRU00221"/>
    </source>
</evidence>
<dbReference type="SMART" id="SM00320">
    <property type="entry name" value="WD40"/>
    <property type="match status" value="6"/>
</dbReference>
<feature type="region of interest" description="Disordered" evidence="16">
    <location>
        <begin position="782"/>
        <end position="829"/>
    </location>
</feature>
<keyword evidence="7" id="KW-0378">Hydrolase</keyword>
<dbReference type="InterPro" id="IPR015943">
    <property type="entry name" value="WD40/YVTN_repeat-like_dom_sf"/>
</dbReference>
<keyword evidence="11" id="KW-0325">Glycoprotein</keyword>
<feature type="binding site" evidence="13">
    <location>
        <position position="298"/>
    </location>
    <ligand>
        <name>Zn(2+)</name>
        <dbReference type="ChEBI" id="CHEBI:29105"/>
        <label>2</label>
        <note>catalytic</note>
    </ligand>
</feature>